<proteinExistence type="predicted"/>
<dbReference type="OrthoDB" id="9096700at2"/>
<organism evidence="1 2">
    <name type="scientific">Gemella sanguinis</name>
    <dbReference type="NCBI Taxonomy" id="84135"/>
    <lineage>
        <taxon>Bacteria</taxon>
        <taxon>Bacillati</taxon>
        <taxon>Bacillota</taxon>
        <taxon>Bacilli</taxon>
        <taxon>Bacillales</taxon>
        <taxon>Gemellaceae</taxon>
        <taxon>Gemella</taxon>
    </lineage>
</organism>
<dbReference type="AlphaFoldDB" id="A0A2N6SDR2"/>
<reference evidence="1 2" key="1">
    <citation type="submission" date="2017-09" db="EMBL/GenBank/DDBJ databases">
        <title>Bacterial strain isolated from the female urinary microbiota.</title>
        <authorList>
            <person name="Thomas-White K."/>
            <person name="Kumar N."/>
            <person name="Forster S."/>
            <person name="Putonti C."/>
            <person name="Lawley T."/>
            <person name="Wolfe A.J."/>
        </authorList>
    </citation>
    <scope>NUCLEOTIDE SEQUENCE [LARGE SCALE GENOMIC DNA]</scope>
    <source>
        <strain evidence="1 2">UMB0186</strain>
    </source>
</reference>
<dbReference type="STRING" id="84135.GCA_001052115_00586"/>
<protein>
    <submittedName>
        <fullName evidence="1">Transcriptional regulator GutM</fullName>
    </submittedName>
</protein>
<evidence type="ECO:0000313" key="1">
    <source>
        <dbReference type="EMBL" id="PMC52056.1"/>
    </source>
</evidence>
<sequence length="146" mass="16001">MNLIVLGILFILAFILQYALTYVQLNSFKRSYSKLRRIGRVVIGRKKGAARAGAIVMLAIDDNDKVITGEAMQGVTVLARFKKFEYFNGLKVGTINREDCKAIKLSASLTSAVLDGVVNYKTISAGGQVEMEPSPFGKLAKKLKLN</sequence>
<accession>A0A2N6SDR2</accession>
<evidence type="ECO:0000313" key="2">
    <source>
        <dbReference type="Proteomes" id="UP000235670"/>
    </source>
</evidence>
<dbReference type="Pfam" id="PF06923">
    <property type="entry name" value="GutM"/>
    <property type="match status" value="1"/>
</dbReference>
<dbReference type="RefSeq" id="WP_031553997.1">
    <property type="nucleotide sequence ID" value="NZ_CAKARP010000014.1"/>
</dbReference>
<dbReference type="Proteomes" id="UP000235670">
    <property type="component" value="Unassembled WGS sequence"/>
</dbReference>
<name>A0A2N6SDR2_9BACL</name>
<dbReference type="EMBL" id="PNGT01000007">
    <property type="protein sequence ID" value="PMC52056.1"/>
    <property type="molecule type" value="Genomic_DNA"/>
</dbReference>
<gene>
    <name evidence="1" type="ORF">CJ218_06560</name>
</gene>
<comment type="caution">
    <text evidence="1">The sequence shown here is derived from an EMBL/GenBank/DDBJ whole genome shotgun (WGS) entry which is preliminary data.</text>
</comment>
<dbReference type="InterPro" id="IPR009693">
    <property type="entry name" value="Glucitol_operon_activator"/>
</dbReference>